<dbReference type="Pfam" id="PF11350">
    <property type="entry name" value="DUF3152"/>
    <property type="match status" value="1"/>
</dbReference>
<name>A0ABU8RIJ3_9ACTN</name>
<keyword evidence="4" id="KW-1185">Reference proteome</keyword>
<feature type="compositionally biased region" description="Gly residues" evidence="1">
    <location>
        <begin position="73"/>
        <end position="88"/>
    </location>
</feature>
<reference evidence="3 4" key="1">
    <citation type="journal article" date="2017" name="Int. J. Syst. Evol. Microbiol.">
        <title>Pseudokineococcus basanitobsidens sp. nov., isolated from volcanic rock.</title>
        <authorList>
            <person name="Lee D.W."/>
            <person name="Park M.Y."/>
            <person name="Kim J.J."/>
            <person name="Kim B.S."/>
        </authorList>
    </citation>
    <scope>NUCLEOTIDE SEQUENCE [LARGE SCALE GENOMIC DNA]</scope>
    <source>
        <strain evidence="3 4">DSM 103726</strain>
    </source>
</reference>
<dbReference type="Proteomes" id="UP001387100">
    <property type="component" value="Unassembled WGS sequence"/>
</dbReference>
<proteinExistence type="predicted"/>
<comment type="caution">
    <text evidence="3">The sequence shown here is derived from an EMBL/GenBank/DDBJ whole genome shotgun (WGS) entry which is preliminary data.</text>
</comment>
<accession>A0ABU8RIJ3</accession>
<sequence length="290" mass="29405">MVSSRVVRRRRQVLAGALVVGVAGVVLGVALGGEDPSDEAGGEQVQAAVVEQRAGDGTAPSPGATTGTATRAGDGGAQPAGESSGGPDGRSAAAAGTDPDRAAGVLSPEVPDAASGRLVAVPGAEDPGGGAPADAEVVGVRVLVEEGLPADAGAVAGTVLDVLQDPRGWAQDGWAFARTDGAEGSRPVDVDVVLASPDLAEELCAPLDTDGVLSCRTGDRVVLTWYRWVRGAEAYGEDREDYRRYLLAHEVGHFLGHGHERCPGPGEPAPVMLQQTKGLQGCTPNPWPHP</sequence>
<evidence type="ECO:0000313" key="4">
    <source>
        <dbReference type="Proteomes" id="UP001387100"/>
    </source>
</evidence>
<gene>
    <name evidence="3" type="ORF">WDZ17_06305</name>
</gene>
<evidence type="ECO:0000256" key="1">
    <source>
        <dbReference type="SAM" id="MobiDB-lite"/>
    </source>
</evidence>
<dbReference type="EMBL" id="JBBIAA010000004">
    <property type="protein sequence ID" value="MEJ5944905.1"/>
    <property type="molecule type" value="Genomic_DNA"/>
</dbReference>
<dbReference type="SUPFAM" id="SSF55486">
    <property type="entry name" value="Metalloproteases ('zincins'), catalytic domain"/>
    <property type="match status" value="1"/>
</dbReference>
<evidence type="ECO:0000259" key="2">
    <source>
        <dbReference type="Pfam" id="PF11350"/>
    </source>
</evidence>
<evidence type="ECO:0000313" key="3">
    <source>
        <dbReference type="EMBL" id="MEJ5944905.1"/>
    </source>
</evidence>
<feature type="region of interest" description="Disordered" evidence="1">
    <location>
        <begin position="34"/>
        <end position="111"/>
    </location>
</feature>
<dbReference type="RefSeq" id="WP_339574285.1">
    <property type="nucleotide sequence ID" value="NZ_JBBIAA010000004.1"/>
</dbReference>
<organism evidence="3 4">
    <name type="scientific">Pseudokineococcus basanitobsidens</name>
    <dbReference type="NCBI Taxonomy" id="1926649"/>
    <lineage>
        <taxon>Bacteria</taxon>
        <taxon>Bacillati</taxon>
        <taxon>Actinomycetota</taxon>
        <taxon>Actinomycetes</taxon>
        <taxon>Kineosporiales</taxon>
        <taxon>Kineosporiaceae</taxon>
        <taxon>Pseudokineococcus</taxon>
    </lineage>
</organism>
<dbReference type="InterPro" id="IPR022603">
    <property type="entry name" value="DUF3152"/>
</dbReference>
<feature type="domain" description="DUF3152" evidence="2">
    <location>
        <begin position="111"/>
        <end position="280"/>
    </location>
</feature>
<protein>
    <submittedName>
        <fullName evidence="3">DUF3152 domain-containing protein</fullName>
    </submittedName>
</protein>
<feature type="compositionally biased region" description="Low complexity" evidence="1">
    <location>
        <begin position="55"/>
        <end position="72"/>
    </location>
</feature>